<evidence type="ECO:0000256" key="1">
    <source>
        <dbReference type="SAM" id="MobiDB-lite"/>
    </source>
</evidence>
<sequence>MAQGYKYGGPGGNNGNFNPNRTTGSTVQGFKHQGVPSAPYNLRYEARSQQEVDVYWKLPTGQDITSVNVELYQQQGWFGGWEKTDEGNLNGSTETVTVENKVLQLHIRAVNRFGKSEAAIIKLG</sequence>
<dbReference type="InterPro" id="IPR036116">
    <property type="entry name" value="FN3_sf"/>
</dbReference>
<dbReference type="KEGG" id="bfo:118412979"/>
<dbReference type="Gene3D" id="2.60.40.10">
    <property type="entry name" value="Immunoglobulins"/>
    <property type="match status" value="1"/>
</dbReference>
<dbReference type="AlphaFoldDB" id="A0A9J7KY71"/>
<feature type="region of interest" description="Disordered" evidence="1">
    <location>
        <begin position="1"/>
        <end position="31"/>
    </location>
</feature>
<dbReference type="CDD" id="cd00063">
    <property type="entry name" value="FN3"/>
    <property type="match status" value="1"/>
</dbReference>
<dbReference type="OMA" id="MAQGYKY"/>
<gene>
    <name evidence="3" type="primary">LOC118412979</name>
</gene>
<accession>A0A9J7KY71</accession>
<protein>
    <submittedName>
        <fullName evidence="3">Uncharacterized protein LOC118412979</fullName>
    </submittedName>
</protein>
<dbReference type="InterPro" id="IPR003961">
    <property type="entry name" value="FN3_dom"/>
</dbReference>
<reference evidence="2" key="1">
    <citation type="journal article" date="2020" name="Nat. Ecol. Evol.">
        <title>Deeply conserved synteny resolves early events in vertebrate evolution.</title>
        <authorList>
            <person name="Simakov O."/>
            <person name="Marletaz F."/>
            <person name="Yue J.X."/>
            <person name="O'Connell B."/>
            <person name="Jenkins J."/>
            <person name="Brandt A."/>
            <person name="Calef R."/>
            <person name="Tung C.H."/>
            <person name="Huang T.K."/>
            <person name="Schmutz J."/>
            <person name="Satoh N."/>
            <person name="Yu J.K."/>
            <person name="Putnam N.H."/>
            <person name="Green R.E."/>
            <person name="Rokhsar D.S."/>
        </authorList>
    </citation>
    <scope>NUCLEOTIDE SEQUENCE [LARGE SCALE GENOMIC DNA]</scope>
    <source>
        <strain evidence="2">S238N-H82</strain>
    </source>
</reference>
<evidence type="ECO:0000313" key="2">
    <source>
        <dbReference type="Proteomes" id="UP000001554"/>
    </source>
</evidence>
<dbReference type="OrthoDB" id="10471870at2759"/>
<reference evidence="3" key="2">
    <citation type="submission" date="2025-08" db="UniProtKB">
        <authorList>
            <consortium name="RefSeq"/>
        </authorList>
    </citation>
    <scope>IDENTIFICATION</scope>
    <source>
        <strain evidence="3">S238N-H82</strain>
        <tissue evidence="3">Testes</tissue>
    </source>
</reference>
<keyword evidence="2" id="KW-1185">Reference proteome</keyword>
<name>A0A9J7KY71_BRAFL</name>
<proteinExistence type="predicted"/>
<organism evidence="2 3">
    <name type="scientific">Branchiostoma floridae</name>
    <name type="common">Florida lancelet</name>
    <name type="synonym">Amphioxus</name>
    <dbReference type="NCBI Taxonomy" id="7739"/>
    <lineage>
        <taxon>Eukaryota</taxon>
        <taxon>Metazoa</taxon>
        <taxon>Chordata</taxon>
        <taxon>Cephalochordata</taxon>
        <taxon>Leptocardii</taxon>
        <taxon>Amphioxiformes</taxon>
        <taxon>Branchiostomatidae</taxon>
        <taxon>Branchiostoma</taxon>
    </lineage>
</organism>
<dbReference type="InterPro" id="IPR013783">
    <property type="entry name" value="Ig-like_fold"/>
</dbReference>
<dbReference type="GeneID" id="118412979"/>
<feature type="compositionally biased region" description="Gly residues" evidence="1">
    <location>
        <begin position="1"/>
        <end position="14"/>
    </location>
</feature>
<dbReference type="SUPFAM" id="SSF49265">
    <property type="entry name" value="Fibronectin type III"/>
    <property type="match status" value="1"/>
</dbReference>
<dbReference type="RefSeq" id="XP_035671965.1">
    <property type="nucleotide sequence ID" value="XM_035816072.1"/>
</dbReference>
<evidence type="ECO:0000313" key="3">
    <source>
        <dbReference type="RefSeq" id="XP_035671965.1"/>
    </source>
</evidence>
<dbReference type="Proteomes" id="UP000001554">
    <property type="component" value="Chromosome 4"/>
</dbReference>